<keyword evidence="6" id="KW-0564">Palmitate</keyword>
<dbReference type="Proteomes" id="UP000266016">
    <property type="component" value="Unassembled WGS sequence"/>
</dbReference>
<keyword evidence="4" id="KW-0732">Signal</keyword>
<reference evidence="10 11" key="1">
    <citation type="submission" date="2018-08" db="EMBL/GenBank/DDBJ databases">
        <title>Bacillus jemisoniae sp. nov., Bacillus chryseoplanitiae sp. nov., Bacillus resnikiae sp. nov., and Bacillus frankliniae sp. nov., isolated from Viking spacecraft and associated surfaces.</title>
        <authorList>
            <person name="Seuylemezian A."/>
            <person name="Vaishampayan P."/>
        </authorList>
    </citation>
    <scope>NUCLEOTIDE SEQUENCE [LARGE SCALE GENOMIC DNA]</scope>
    <source>
        <strain evidence="10 11">MA001</strain>
    </source>
</reference>
<dbReference type="InterPro" id="IPR046953">
    <property type="entry name" value="Spore_GerAC-like_C"/>
</dbReference>
<feature type="domain" description="Spore germination protein N-terminal" evidence="9">
    <location>
        <begin position="24"/>
        <end position="189"/>
    </location>
</feature>
<dbReference type="GO" id="GO:0016020">
    <property type="term" value="C:membrane"/>
    <property type="evidence" value="ECO:0007669"/>
    <property type="project" value="UniProtKB-SubCell"/>
</dbReference>
<evidence type="ECO:0000256" key="3">
    <source>
        <dbReference type="ARBA" id="ARBA00022544"/>
    </source>
</evidence>
<evidence type="ECO:0000256" key="2">
    <source>
        <dbReference type="ARBA" id="ARBA00007886"/>
    </source>
</evidence>
<dbReference type="Gene3D" id="3.30.300.210">
    <property type="entry name" value="Nutrient germinant receptor protein C, domain 3"/>
    <property type="match status" value="1"/>
</dbReference>
<evidence type="ECO:0000256" key="6">
    <source>
        <dbReference type="ARBA" id="ARBA00023139"/>
    </source>
</evidence>
<proteinExistence type="inferred from homology"/>
<comment type="subcellular location">
    <subcellularLocation>
        <location evidence="1">Membrane</location>
        <topology evidence="1">Lipid-anchor</topology>
    </subcellularLocation>
</comment>
<dbReference type="Pfam" id="PF05504">
    <property type="entry name" value="Spore_GerAC"/>
    <property type="match status" value="1"/>
</dbReference>
<dbReference type="Pfam" id="PF25198">
    <property type="entry name" value="Spore_GerAC_N"/>
    <property type="match status" value="1"/>
</dbReference>
<dbReference type="PANTHER" id="PTHR35789:SF1">
    <property type="entry name" value="SPORE GERMINATION PROTEIN B3"/>
    <property type="match status" value="1"/>
</dbReference>
<dbReference type="InterPro" id="IPR008844">
    <property type="entry name" value="Spore_GerAC-like"/>
</dbReference>
<evidence type="ECO:0000259" key="8">
    <source>
        <dbReference type="Pfam" id="PF05504"/>
    </source>
</evidence>
<dbReference type="InterPro" id="IPR038501">
    <property type="entry name" value="Spore_GerAC_C_sf"/>
</dbReference>
<dbReference type="NCBIfam" id="TIGR02887">
    <property type="entry name" value="spore_ger_x_C"/>
    <property type="match status" value="1"/>
</dbReference>
<accession>A0A398B974</accession>
<evidence type="ECO:0000256" key="5">
    <source>
        <dbReference type="ARBA" id="ARBA00023136"/>
    </source>
</evidence>
<comment type="similarity">
    <text evidence="2">Belongs to the GerABKC lipoprotein family.</text>
</comment>
<evidence type="ECO:0000256" key="1">
    <source>
        <dbReference type="ARBA" id="ARBA00004635"/>
    </source>
</evidence>
<keyword evidence="7" id="KW-0449">Lipoprotein</keyword>
<protein>
    <submittedName>
        <fullName evidence="10">Ger(X)C family spore germination protein</fullName>
    </submittedName>
</protein>
<evidence type="ECO:0000256" key="4">
    <source>
        <dbReference type="ARBA" id="ARBA00022729"/>
    </source>
</evidence>
<gene>
    <name evidence="10" type="ORF">D1953_09860</name>
</gene>
<evidence type="ECO:0000313" key="10">
    <source>
        <dbReference type="EMBL" id="RID86074.1"/>
    </source>
</evidence>
<dbReference type="PROSITE" id="PS51257">
    <property type="entry name" value="PROKAR_LIPOPROTEIN"/>
    <property type="match status" value="1"/>
</dbReference>
<keyword evidence="3" id="KW-0309">Germination</keyword>
<dbReference type="PANTHER" id="PTHR35789">
    <property type="entry name" value="SPORE GERMINATION PROTEIN B3"/>
    <property type="match status" value="1"/>
</dbReference>
<keyword evidence="11" id="KW-1185">Reference proteome</keyword>
<dbReference type="AlphaFoldDB" id="A0A398B974"/>
<sequence>MKRMCLAILLVFLIAILSSCGRHVPLEDLTISLILGVDLDDENNLIISESSPVFNKDAKKSVETYQLKAKSIRASRKYFDALATGEVTAAKIQILLLGKRVLEHEDWFSILDTVYRNPTFSINTRVIVVDGPVSDVIFYKPADKPQLALHLKEAIDKNNGRSRTVNNTLQVLHRQMYEKGLTPSISEIKKEKNLKFVGVSLLNENGKYVDSLSIQDSSLLLILKDEQKQEVTFTIPMKSLDDEGGIFNKNELSIDVNRVKSKVKTKYDQDKFHFNYKIHMTVTIVEQLFPVGKVKEKELEKMIEKELNSRFKVLIKKIQENKIDPIGLGLYARAYQYEQYKKVEEHWGKALAESNIDVSVDIDIKSMGAIK</sequence>
<feature type="domain" description="Spore germination GerAC-like C-terminal" evidence="8">
    <location>
        <begin position="198"/>
        <end position="368"/>
    </location>
</feature>
<evidence type="ECO:0000256" key="7">
    <source>
        <dbReference type="ARBA" id="ARBA00023288"/>
    </source>
</evidence>
<organism evidence="10 11">
    <name type="scientific">Peribacillus asahii</name>
    <dbReference type="NCBI Taxonomy" id="228899"/>
    <lineage>
        <taxon>Bacteria</taxon>
        <taxon>Bacillati</taxon>
        <taxon>Bacillota</taxon>
        <taxon>Bacilli</taxon>
        <taxon>Bacillales</taxon>
        <taxon>Bacillaceae</taxon>
        <taxon>Peribacillus</taxon>
    </lineage>
</organism>
<dbReference type="InterPro" id="IPR057336">
    <property type="entry name" value="GerAC_N"/>
</dbReference>
<comment type="caution">
    <text evidence="10">The sequence shown here is derived from an EMBL/GenBank/DDBJ whole genome shotgun (WGS) entry which is preliminary data.</text>
</comment>
<keyword evidence="5" id="KW-0472">Membrane</keyword>
<evidence type="ECO:0000313" key="11">
    <source>
        <dbReference type="Proteomes" id="UP000266016"/>
    </source>
</evidence>
<evidence type="ECO:0000259" key="9">
    <source>
        <dbReference type="Pfam" id="PF25198"/>
    </source>
</evidence>
<name>A0A398B974_9BACI</name>
<dbReference type="GO" id="GO:0009847">
    <property type="term" value="P:spore germination"/>
    <property type="evidence" value="ECO:0007669"/>
    <property type="project" value="InterPro"/>
</dbReference>
<dbReference type="RefSeq" id="WP_119117012.1">
    <property type="nucleotide sequence ID" value="NZ_QWVS01000016.1"/>
</dbReference>
<dbReference type="EMBL" id="QWVS01000016">
    <property type="protein sequence ID" value="RID86074.1"/>
    <property type="molecule type" value="Genomic_DNA"/>
</dbReference>